<dbReference type="Gene3D" id="3.90.640.10">
    <property type="entry name" value="Actin, Chain A, domain 4"/>
    <property type="match status" value="1"/>
</dbReference>
<name>G7YJA2_CLOSI</name>
<reference evidence="5" key="1">
    <citation type="journal article" date="2011" name="Genome Biol.">
        <title>The draft genome of the carcinogenic human liver fluke Clonorchis sinensis.</title>
        <authorList>
            <person name="Wang X."/>
            <person name="Chen W."/>
            <person name="Huang Y."/>
            <person name="Sun J."/>
            <person name="Men J."/>
            <person name="Liu H."/>
            <person name="Luo F."/>
            <person name="Guo L."/>
            <person name="Lv X."/>
            <person name="Deng C."/>
            <person name="Zhou C."/>
            <person name="Fan Y."/>
            <person name="Li X."/>
            <person name="Huang L."/>
            <person name="Hu Y."/>
            <person name="Liang C."/>
            <person name="Hu X."/>
            <person name="Xu J."/>
            <person name="Yu X."/>
        </authorList>
    </citation>
    <scope>NUCLEOTIDE SEQUENCE [LARGE SCALE GENOMIC DNA]</scope>
    <source>
        <strain evidence="5">Henan</strain>
    </source>
</reference>
<proteinExistence type="inferred from homology"/>
<evidence type="ECO:0000256" key="2">
    <source>
        <dbReference type="ARBA" id="ARBA00022741"/>
    </source>
</evidence>
<dbReference type="Proteomes" id="UP000008909">
    <property type="component" value="Unassembled WGS sequence"/>
</dbReference>
<dbReference type="PANTHER" id="PTHR45639:SF4">
    <property type="entry name" value="HSC70CB, ISOFORM G"/>
    <property type="match status" value="1"/>
</dbReference>
<protein>
    <submittedName>
        <fullName evidence="5">Heat shock 70kDa protein 4</fullName>
    </submittedName>
</protein>
<accession>G7YJA2</accession>
<dbReference type="PRINTS" id="PR00301">
    <property type="entry name" value="HEATSHOCK70"/>
</dbReference>
<organism evidence="5 6">
    <name type="scientific">Clonorchis sinensis</name>
    <name type="common">Chinese liver fluke</name>
    <dbReference type="NCBI Taxonomy" id="79923"/>
    <lineage>
        <taxon>Eukaryota</taxon>
        <taxon>Metazoa</taxon>
        <taxon>Spiralia</taxon>
        <taxon>Lophotrochozoa</taxon>
        <taxon>Platyhelminthes</taxon>
        <taxon>Trematoda</taxon>
        <taxon>Digenea</taxon>
        <taxon>Opisthorchiida</taxon>
        <taxon>Opisthorchiata</taxon>
        <taxon>Opisthorchiidae</taxon>
        <taxon>Clonorchis</taxon>
    </lineage>
</organism>
<evidence type="ECO:0000256" key="1">
    <source>
        <dbReference type="ARBA" id="ARBA00007381"/>
    </source>
</evidence>
<sequence length="1572" mass="178546">WSVPQLAIAVGMDSNNCQILAAFIGFVERVIDSEQQINVPSIVSNPSFWKPGSIPVLVLPSDGMAVRRRRMLQLNDFFVRGLASRWVCEYSSKNSCATNIRILEVNVAGALVDPGESRVIQRLQKKYNFTHEGRLASAIIRLVYAIECTAQYLNYLDTCIDDAKMSSTTHDRFCPSGGSSGRRSPRIFVNLMFHLNANYTKFVKNTHSKNTQFSFARDSTETQLNDDAFRKLDVLNQAVSRFSSHDIRDIAIPAWNFYKLSFSRKVMVSVASASHQMNNLMISDSHTHALDTDTHYKQAEWGNYSKKMQHLVFTVSKRIGFCICVFGDGRLAILVSGGQKNNGETSYKVSFAGREWRFVPEQLVAMVLKNLMSIVESSVTSKTQAVVIGVPDFYDESEQKAMLDAARIAKLSNVTLLDATTAIGIFYAHGPNLLPDEGMPPKKVAFINVGHKSTQVSICAFTKSKMKILGSASDPQLGGRDFDRVLNTRLQQQFANTWKVTSLVLIYRKFQSGKATPVILYRLRKEAELLKIRMTSSAAEISVLLERLLYGNDLKFRISRAQFEGLLSDLLNRFRGLFEECIRRSTINVKELSAVELIGGGFRVHAIQQMVHFVFRQMGHPIVNGDEAVARGCALYLSTVWNVWQEHTTWGNFPVRQLALLRCGAMMDAQTNKRIHAFYKKTSEAVSEFRCGRYLEDTSSKFRVLQVPDVRTLGFYKKAGMISPGVGTHGLEAIESPHIKRSSKDCNPGYSEGEFCGFWRTEDELTELDTYERTRQDVENSKESYWFEANAHVVNGAQEGDVTTEEHSNLPRRQPCFDSEKRAVVGEHEERLRPFGGMIQVNEHRGEPAQQPDIAVSPEALLACSTNCCGIESFYSLQTTACFATTSFVGFLTFTSETEPSLFIYVARGNNGIRCNFNGHRRSESTFFVFDKPWSSLGNVFESREFNAKERFSSIKPQYRNLKFKFSREKTLEVVNRYKNHLSAECSEAVGHLIMAPRKEFGITDGPLGRHAVIGLAFLQSLSDDSFIKFAKCAHSNTNLIYMGDPAESLLNRCTKTVVGWGGIQDSLRHYSKGERVFSSLLQGNIALFDFEDPGKLITSKSLSSLRRADNPVLYRTNQVYPTRAERTRSQGFLSTVPPPLPLYRKPDEQKVSVLHDVQQFQSTPRPTYQKPDEGENRQPEANQTSRPIQLSRASSAYDLSLGASVPELIPSKKALEEYILSLEHSLQARGRYLVDREEWLNLCRSLDETKHWFKNDEKRKTPDDYEQRLSALKSMGDVMERRMEVATEAIKRYEETLQLRRVYRWLTRWSLTYSLSVENSLQTIPPQSRKHRRCAVETHIRDIIDGEMFRGKSLSSVQLEKLRQLVSDHEEWFSSVLDPSESVVGTGSNGHTLDYFNAKHRGLMEAYEDILRSPIRNEHSPPPHWKLFFNKKISLAHRNVFKLCRNPPWKLVVAVAVRHTDAVYIIRRAGDDVLHTEAVFPYFSQLTKIQPEYRIQNLFGHTIGLVTFGLRESVVFYHIVNSSRIPKSITTDVLLRRNLPFCNAKPTNVNRKRFCLNGSCTPACYFHHDHT</sequence>
<comment type="similarity">
    <text evidence="1">Belongs to the heat shock protein 70 family.</text>
</comment>
<dbReference type="InterPro" id="IPR029048">
    <property type="entry name" value="HSP70_C_sf"/>
</dbReference>
<evidence type="ECO:0000256" key="4">
    <source>
        <dbReference type="SAM" id="MobiDB-lite"/>
    </source>
</evidence>
<dbReference type="Gene3D" id="1.20.1270.10">
    <property type="match status" value="1"/>
</dbReference>
<evidence type="ECO:0000313" key="5">
    <source>
        <dbReference type="EMBL" id="GAA53035.1"/>
    </source>
</evidence>
<keyword evidence="6" id="KW-1185">Reference proteome</keyword>
<dbReference type="SUPFAM" id="SSF53067">
    <property type="entry name" value="Actin-like ATPase domain"/>
    <property type="match status" value="2"/>
</dbReference>
<keyword evidence="3" id="KW-0067">ATP-binding</keyword>
<feature type="region of interest" description="Disordered" evidence="4">
    <location>
        <begin position="1158"/>
        <end position="1191"/>
    </location>
</feature>
<dbReference type="EMBL" id="DF143405">
    <property type="protein sequence ID" value="GAA53035.1"/>
    <property type="molecule type" value="Genomic_DNA"/>
</dbReference>
<gene>
    <name evidence="5" type="ORF">CLF_109378</name>
</gene>
<keyword evidence="2" id="KW-0547">Nucleotide-binding</keyword>
<reference key="2">
    <citation type="submission" date="2011-10" db="EMBL/GenBank/DDBJ databases">
        <title>The genome and transcriptome sequence of Clonorchis sinensis provide insights into the carcinogenic liver fluke.</title>
        <authorList>
            <person name="Wang X."/>
            <person name="Huang Y."/>
            <person name="Chen W."/>
            <person name="Liu H."/>
            <person name="Guo L."/>
            <person name="Chen Y."/>
            <person name="Luo F."/>
            <person name="Zhou W."/>
            <person name="Sun J."/>
            <person name="Mao Q."/>
            <person name="Liang P."/>
            <person name="Zhou C."/>
            <person name="Tian Y."/>
            <person name="Men J."/>
            <person name="Lv X."/>
            <person name="Huang L."/>
            <person name="Zhou J."/>
            <person name="Hu Y."/>
            <person name="Li R."/>
            <person name="Zhang F."/>
            <person name="Lei H."/>
            <person name="Li X."/>
            <person name="Hu X."/>
            <person name="Liang C."/>
            <person name="Xu J."/>
            <person name="Wu Z."/>
            <person name="Yu X."/>
        </authorList>
    </citation>
    <scope>NUCLEOTIDE SEQUENCE</scope>
    <source>
        <strain>Henan</strain>
    </source>
</reference>
<dbReference type="InterPro" id="IPR013126">
    <property type="entry name" value="Hsp_70_fam"/>
</dbReference>
<keyword evidence="5" id="KW-0346">Stress response</keyword>
<dbReference type="PANTHER" id="PTHR45639">
    <property type="entry name" value="HSC70CB, ISOFORM G-RELATED"/>
    <property type="match status" value="1"/>
</dbReference>
<dbReference type="GO" id="GO:0140662">
    <property type="term" value="F:ATP-dependent protein folding chaperone"/>
    <property type="evidence" value="ECO:0007669"/>
    <property type="project" value="InterPro"/>
</dbReference>
<dbReference type="InterPro" id="IPR043129">
    <property type="entry name" value="ATPase_NBD"/>
</dbReference>
<dbReference type="Gene3D" id="3.30.30.30">
    <property type="match status" value="1"/>
</dbReference>
<feature type="non-terminal residue" evidence="5">
    <location>
        <position position="1"/>
    </location>
</feature>
<evidence type="ECO:0000313" key="6">
    <source>
        <dbReference type="Proteomes" id="UP000008909"/>
    </source>
</evidence>
<dbReference type="GO" id="GO:0005524">
    <property type="term" value="F:ATP binding"/>
    <property type="evidence" value="ECO:0007669"/>
    <property type="project" value="UniProtKB-KW"/>
</dbReference>
<dbReference type="Gene3D" id="3.30.420.40">
    <property type="match status" value="2"/>
</dbReference>
<feature type="compositionally biased region" description="Polar residues" evidence="4">
    <location>
        <begin position="1180"/>
        <end position="1191"/>
    </location>
</feature>
<evidence type="ECO:0000256" key="3">
    <source>
        <dbReference type="ARBA" id="ARBA00022840"/>
    </source>
</evidence>
<dbReference type="Pfam" id="PF00012">
    <property type="entry name" value="HSP70"/>
    <property type="match status" value="1"/>
</dbReference>